<dbReference type="Proteomes" id="UP001187192">
    <property type="component" value="Unassembled WGS sequence"/>
</dbReference>
<dbReference type="AlphaFoldDB" id="A0AA87ZP09"/>
<name>A0AA87ZP09_FICCA</name>
<proteinExistence type="predicted"/>
<reference evidence="1" key="1">
    <citation type="submission" date="2023-07" db="EMBL/GenBank/DDBJ databases">
        <title>draft genome sequence of fig (Ficus carica).</title>
        <authorList>
            <person name="Takahashi T."/>
            <person name="Nishimura K."/>
        </authorList>
    </citation>
    <scope>NUCLEOTIDE SEQUENCE</scope>
</reference>
<comment type="caution">
    <text evidence="1">The sequence shown here is derived from an EMBL/GenBank/DDBJ whole genome shotgun (WGS) entry which is preliminary data.</text>
</comment>
<keyword evidence="2" id="KW-1185">Reference proteome</keyword>
<accession>A0AA87ZP09</accession>
<evidence type="ECO:0000313" key="1">
    <source>
        <dbReference type="EMBL" id="GMN37477.1"/>
    </source>
</evidence>
<protein>
    <submittedName>
        <fullName evidence="1">Uncharacterized protein</fullName>
    </submittedName>
</protein>
<evidence type="ECO:0000313" key="2">
    <source>
        <dbReference type="Proteomes" id="UP001187192"/>
    </source>
</evidence>
<sequence>MGSLDPIHLKAVAFRLVTCKREVLWSKEDTSGVSAKGTLMLKSVMALMSVPYGSGYSGNPDGLCFEWSQRIYMLRANEHRTSIRQTAKADAKTGIRIGIVTGSGYQVSGGAGWWV</sequence>
<dbReference type="EMBL" id="BTGU01002402">
    <property type="protein sequence ID" value="GMN37477.1"/>
    <property type="molecule type" value="Genomic_DNA"/>
</dbReference>
<organism evidence="1 2">
    <name type="scientific">Ficus carica</name>
    <name type="common">Common fig</name>
    <dbReference type="NCBI Taxonomy" id="3494"/>
    <lineage>
        <taxon>Eukaryota</taxon>
        <taxon>Viridiplantae</taxon>
        <taxon>Streptophyta</taxon>
        <taxon>Embryophyta</taxon>
        <taxon>Tracheophyta</taxon>
        <taxon>Spermatophyta</taxon>
        <taxon>Magnoliopsida</taxon>
        <taxon>eudicotyledons</taxon>
        <taxon>Gunneridae</taxon>
        <taxon>Pentapetalae</taxon>
        <taxon>rosids</taxon>
        <taxon>fabids</taxon>
        <taxon>Rosales</taxon>
        <taxon>Moraceae</taxon>
        <taxon>Ficeae</taxon>
        <taxon>Ficus</taxon>
    </lineage>
</organism>
<gene>
    <name evidence="1" type="ORF">TIFTF001_042644</name>
</gene>